<dbReference type="InterPro" id="IPR023011">
    <property type="entry name" value="ATP_synth_F0_asu_AS"/>
</dbReference>
<keyword evidence="9 12" id="KW-0472">Membrane</keyword>
<dbReference type="PRINTS" id="PR00123">
    <property type="entry name" value="ATPASEA"/>
</dbReference>
<evidence type="ECO:0000256" key="5">
    <source>
        <dbReference type="ARBA" id="ARBA00022692"/>
    </source>
</evidence>
<gene>
    <name evidence="13" type="primary">ATP6</name>
</gene>
<feature type="transmembrane region" description="Helical" evidence="12">
    <location>
        <begin position="68"/>
        <end position="91"/>
    </location>
</feature>
<evidence type="ECO:0000256" key="9">
    <source>
        <dbReference type="ARBA" id="ARBA00023136"/>
    </source>
</evidence>
<dbReference type="AlphaFoldDB" id="A0A330IWG5"/>
<comment type="similarity">
    <text evidence="2">Belongs to the ATPase A chain family.</text>
</comment>
<evidence type="ECO:0000256" key="8">
    <source>
        <dbReference type="ARBA" id="ARBA00023065"/>
    </source>
</evidence>
<evidence type="ECO:0000256" key="11">
    <source>
        <dbReference type="RuleBase" id="RU004450"/>
    </source>
</evidence>
<protein>
    <recommendedName>
        <fullName evidence="11">ATP synthase subunit a</fullName>
    </recommendedName>
</protein>
<dbReference type="Gene3D" id="1.20.120.220">
    <property type="entry name" value="ATP synthase, F0 complex, subunit A"/>
    <property type="match status" value="1"/>
</dbReference>
<name>A0A330IWG5_9CRUS</name>
<feature type="transmembrane region" description="Helical" evidence="12">
    <location>
        <begin position="189"/>
        <end position="217"/>
    </location>
</feature>
<evidence type="ECO:0000256" key="12">
    <source>
        <dbReference type="SAM" id="Phobius"/>
    </source>
</evidence>
<keyword evidence="4" id="KW-0138">CF(0)</keyword>
<dbReference type="CDD" id="cd00310">
    <property type="entry name" value="ATP-synt_Fo_a_6"/>
    <property type="match status" value="1"/>
</dbReference>
<evidence type="ECO:0000256" key="10">
    <source>
        <dbReference type="ARBA" id="ARBA00023310"/>
    </source>
</evidence>
<keyword evidence="8" id="KW-0406">Ion transport</keyword>
<accession>A0A330IWG5</accession>
<dbReference type="SUPFAM" id="SSF81336">
    <property type="entry name" value="F1F0 ATP synthase subunit A"/>
    <property type="match status" value="1"/>
</dbReference>
<dbReference type="PANTHER" id="PTHR11410">
    <property type="entry name" value="ATP SYNTHASE SUBUNIT A"/>
    <property type="match status" value="1"/>
</dbReference>
<sequence>MMTNLFSIFDPSTPNFMSMNWLSIPLVLLLISYPYWTNSSRHKSLLLNLTSFILTQLSPLMKKSELSLIIPIATMICILMNNLMGLLPYIFTASSHMSFTLALALPLWLGSLLYGWTASPSTMLAHLIPPGTPPALMPFMTLIESISTLIRPITLSIRLAANMVAGHLLLVLLNSAFIIANMYSIPVVFISALLLSILEMAVAFIQAYVFSVLLTLYSAEMI</sequence>
<keyword evidence="7 12" id="KW-1133">Transmembrane helix</keyword>
<keyword evidence="5 12" id="KW-0812">Transmembrane</keyword>
<dbReference type="InterPro" id="IPR000568">
    <property type="entry name" value="ATP_synth_F0_asu"/>
</dbReference>
<evidence type="ECO:0000256" key="6">
    <source>
        <dbReference type="ARBA" id="ARBA00022781"/>
    </source>
</evidence>
<dbReference type="Pfam" id="PF00119">
    <property type="entry name" value="ATP-synt_A"/>
    <property type="match status" value="1"/>
</dbReference>
<keyword evidence="10" id="KW-0066">ATP synthesis</keyword>
<dbReference type="GO" id="GO:0045259">
    <property type="term" value="C:proton-transporting ATP synthase complex"/>
    <property type="evidence" value="ECO:0007669"/>
    <property type="project" value="UniProtKB-KW"/>
</dbReference>
<evidence type="ECO:0000256" key="3">
    <source>
        <dbReference type="ARBA" id="ARBA00022448"/>
    </source>
</evidence>
<dbReference type="GO" id="GO:0046933">
    <property type="term" value="F:proton-transporting ATP synthase activity, rotational mechanism"/>
    <property type="evidence" value="ECO:0007669"/>
    <property type="project" value="TreeGrafter"/>
</dbReference>
<dbReference type="EMBL" id="LT594768">
    <property type="protein sequence ID" value="SBT96182.1"/>
    <property type="molecule type" value="Genomic_DNA"/>
</dbReference>
<feature type="transmembrane region" description="Helical" evidence="12">
    <location>
        <begin position="98"/>
        <end position="116"/>
    </location>
</feature>
<evidence type="ECO:0000313" key="13">
    <source>
        <dbReference type="EMBL" id="SBT96182.1"/>
    </source>
</evidence>
<proteinExistence type="inferred from homology"/>
<keyword evidence="6" id="KW-0375">Hydrogen ion transport</keyword>
<feature type="transmembrane region" description="Helical" evidence="12">
    <location>
        <begin position="164"/>
        <end position="183"/>
    </location>
</feature>
<dbReference type="InterPro" id="IPR035908">
    <property type="entry name" value="F0_ATP_A_sf"/>
</dbReference>
<geneLocation type="mitochondrion" evidence="13"/>
<keyword evidence="3" id="KW-0813">Transport</keyword>
<dbReference type="GO" id="GO:0005743">
    <property type="term" value="C:mitochondrial inner membrane"/>
    <property type="evidence" value="ECO:0007669"/>
    <property type="project" value="UniProtKB-SubCell"/>
</dbReference>
<evidence type="ECO:0000256" key="1">
    <source>
        <dbReference type="ARBA" id="ARBA00004141"/>
    </source>
</evidence>
<organism evidence="13">
    <name type="scientific">Haploginglymus sp. JP-2016</name>
    <dbReference type="NCBI Taxonomy" id="1867951"/>
    <lineage>
        <taxon>Eukaryota</taxon>
        <taxon>Metazoa</taxon>
        <taxon>Ecdysozoa</taxon>
        <taxon>Arthropoda</taxon>
        <taxon>Crustacea</taxon>
        <taxon>Multicrustacea</taxon>
        <taxon>Malacostraca</taxon>
        <taxon>Eumalacostraca</taxon>
        <taxon>Peracarida</taxon>
        <taxon>Amphipoda</taxon>
        <taxon>Senticaudata</taxon>
        <taxon>Gammarida</taxon>
        <taxon>Crangonyctidira</taxon>
        <taxon>Crangonyctoidea</taxon>
        <taxon>Niphargidae</taxon>
        <taxon>Haploginglymus</taxon>
    </lineage>
</organism>
<feature type="transmembrane region" description="Helical" evidence="12">
    <location>
        <begin position="20"/>
        <end position="36"/>
    </location>
</feature>
<dbReference type="InterPro" id="IPR045083">
    <property type="entry name" value="ATP_synth_F0_asu_bact/mt"/>
</dbReference>
<evidence type="ECO:0000256" key="2">
    <source>
        <dbReference type="ARBA" id="ARBA00006810"/>
    </source>
</evidence>
<dbReference type="PANTHER" id="PTHR11410:SF0">
    <property type="entry name" value="ATP SYNTHASE SUBUNIT A"/>
    <property type="match status" value="1"/>
</dbReference>
<evidence type="ECO:0000256" key="7">
    <source>
        <dbReference type="ARBA" id="ARBA00022989"/>
    </source>
</evidence>
<evidence type="ECO:0000256" key="4">
    <source>
        <dbReference type="ARBA" id="ARBA00022547"/>
    </source>
</evidence>
<dbReference type="PROSITE" id="PS00449">
    <property type="entry name" value="ATPASE_A"/>
    <property type="match status" value="1"/>
</dbReference>
<comment type="subcellular location">
    <subcellularLocation>
        <location evidence="1">Membrane</location>
        <topology evidence="1">Multi-pass membrane protein</topology>
    </subcellularLocation>
    <subcellularLocation>
        <location evidence="11">Mitochondrion inner membrane</location>
        <topology evidence="11">Multi-pass membrane protein</topology>
    </subcellularLocation>
</comment>
<feature type="transmembrane region" description="Helical" evidence="12">
    <location>
        <begin position="136"/>
        <end position="157"/>
    </location>
</feature>
<dbReference type="NCBIfam" id="TIGR01131">
    <property type="entry name" value="ATP_synt_6_or_A"/>
    <property type="match status" value="1"/>
</dbReference>
<reference evidence="13" key="1">
    <citation type="submission" date="2016-05" db="EMBL/GenBank/DDBJ databases">
        <title>Mitogenome of two Haploginglymus species.</title>
        <authorList>
            <person name="Pons J."/>
            <person name="Jurado-Rivera J.A."/>
            <person name="Jaume D."/>
            <person name="Juan C."/>
        </authorList>
    </citation>
    <scope>NUCLEOTIDE SEQUENCE</scope>
    <source>
        <tissue evidence="13">Adult</tissue>
    </source>
</reference>
<keyword evidence="13" id="KW-0496">Mitochondrion</keyword>